<feature type="compositionally biased region" description="Polar residues" evidence="2">
    <location>
        <begin position="251"/>
        <end position="260"/>
    </location>
</feature>
<evidence type="ECO:0000313" key="4">
    <source>
        <dbReference type="Proteomes" id="UP001165083"/>
    </source>
</evidence>
<feature type="compositionally biased region" description="Basic and acidic residues" evidence="2">
    <location>
        <begin position="238"/>
        <end position="250"/>
    </location>
</feature>
<feature type="region of interest" description="Disordered" evidence="2">
    <location>
        <begin position="1103"/>
        <end position="1171"/>
    </location>
</feature>
<accession>A0A9W6TXD9</accession>
<keyword evidence="1" id="KW-0175">Coiled coil</keyword>
<feature type="region of interest" description="Disordered" evidence="2">
    <location>
        <begin position="1"/>
        <end position="33"/>
    </location>
</feature>
<comment type="caution">
    <text evidence="3">The sequence shown here is derived from an EMBL/GenBank/DDBJ whole genome shotgun (WGS) entry which is preliminary data.</text>
</comment>
<gene>
    <name evidence="3" type="ORF">Plil01_000865000</name>
</gene>
<name>A0A9W6TXD9_9STRA</name>
<feature type="region of interest" description="Disordered" evidence="2">
    <location>
        <begin position="93"/>
        <end position="162"/>
    </location>
</feature>
<evidence type="ECO:0000313" key="3">
    <source>
        <dbReference type="EMBL" id="GMF21837.1"/>
    </source>
</evidence>
<sequence length="1322" mass="145714">MKRGGPCVHQQNLRASASGAAHSTTHTTPAPRRNVATAACLRLYAEGQELQQHKELLYSKFGLQKAPVRKATMGSTTTSSRELRGDKATAITSSARPLSSQHLTAKTGVNQSARSTNVAAKRASVQSSGTRAVNSAGSPTKDRQSSTVYVPPGGRSPTATTMKQVFAKTYSLQSTLESRAAVAPRRKANTTRRPSSPKSGTAKRDQSPGRPSSTSASSVGTAKARRISTACASVCRGRTPDQQKQPDRLKQVNNRSSIATASPEMIMARGSRASMVSPRPNPMVGRRPSTAPIQQPPQKTRTFSTIFQQQQQRQDPVLVQVSRRTSSPIMSPAGPGGRRRPSVAPIGPVLSPARGGSSNSDTGNPVSSPGSGSSPRASFIRRENKLEKLQEQVNVLKASLGISDEDLQWKVESAKGNAFLVADQRLAACEERYDRLVFEMQELSQPARCADEDKANVALAAKLRSLEKQAQQVAELKARATTYQSDMVQTKKHLLAARVEAELQRAKQDSNAAASAAALELATSKRLESIKEGLLAAQQQLKTEQGVLQTLLEWLGTETDRFGTSLAAEDLSPSPVSSEQTLEAKRSLLYTLRTIPECTQGSGRLSTLCSQATQLAAKITASRAHDLKRTEAELERTMRDVEIWKTRREQAKEFAQEMRKREAEWQASQRDKNEESLALLRTFIPSDIADLSVESIIARAHQGCSGVGSGVLYTYDLAAYLKTNRFLHWLVTHEDDIARANFLAIESAPFFMDFANYDINELRALARVLPDTFAFDKDGRKNAWRTSFIEHVRQLTAQQQHETIKAGWDPVKRARRDVQLPELTARQQLNPIFCYPTDAEIDTRVNKFERQRARLESKRARLKKLDEEFIPQAKAEYVAVAEDARNEDLQHAFGKATLIALREEAKQQHLALCKERDAAKSELAHGERAWAAMTPSFEQYKAEVAQIRALDPEIRNAPRIQGPFPACIDLQPRERAAFKKLSVEEEAEARKRELDSAIAKRSHDISEVVVTEENYQTTAVPEVASVVLSLTEAEMEAIRLMQLEDKILDAITEPIVTPETLTEPPAPPPRGFRRIKSLQVAVGVLQFLEKDFCSPKRVMRGKEDILLSPSRKQTDSEEEKNETSAGTNECAMIKTPRSSRSMPSTPRIDNNSGKEDDTKDAKPTPVIPPKSKALLKLLEARKAQENDDMAKPENQAMTPPRPSPFGGKPNFLGELQNRFQRKPGNAEVATSNSEIEISSIGLSKPTNFLEELKNASTRKSRNENAGTNAVSNAPVNFLDELKKKNKARIEKGDLDDTLPLQTLRTPDSASTGPPTPRNFLIK</sequence>
<feature type="compositionally biased region" description="Polar residues" evidence="2">
    <location>
        <begin position="291"/>
        <end position="307"/>
    </location>
</feature>
<feature type="region of interest" description="Disordered" evidence="2">
    <location>
        <begin position="176"/>
        <end position="377"/>
    </location>
</feature>
<feature type="compositionally biased region" description="Low complexity" evidence="2">
    <location>
        <begin position="1135"/>
        <end position="1147"/>
    </location>
</feature>
<dbReference type="EMBL" id="BSXW01000419">
    <property type="protein sequence ID" value="GMF21837.1"/>
    <property type="molecule type" value="Genomic_DNA"/>
</dbReference>
<feature type="compositionally biased region" description="Polar residues" evidence="2">
    <location>
        <begin position="356"/>
        <end position="366"/>
    </location>
</feature>
<dbReference type="Proteomes" id="UP001165083">
    <property type="component" value="Unassembled WGS sequence"/>
</dbReference>
<feature type="compositionally biased region" description="Low complexity" evidence="2">
    <location>
        <begin position="208"/>
        <end position="222"/>
    </location>
</feature>
<feature type="compositionally biased region" description="Polar residues" evidence="2">
    <location>
        <begin position="93"/>
        <end position="138"/>
    </location>
</feature>
<feature type="compositionally biased region" description="Basic and acidic residues" evidence="2">
    <location>
        <begin position="1152"/>
        <end position="1162"/>
    </location>
</feature>
<feature type="compositionally biased region" description="Low complexity" evidence="2">
    <location>
        <begin position="308"/>
        <end position="321"/>
    </location>
</feature>
<reference evidence="3" key="1">
    <citation type="submission" date="2023-04" db="EMBL/GenBank/DDBJ databases">
        <title>Phytophthora lilii NBRC 32176.</title>
        <authorList>
            <person name="Ichikawa N."/>
            <person name="Sato H."/>
            <person name="Tonouchi N."/>
        </authorList>
    </citation>
    <scope>NUCLEOTIDE SEQUENCE</scope>
    <source>
        <strain evidence="3">NBRC 32176</strain>
    </source>
</reference>
<evidence type="ECO:0000256" key="2">
    <source>
        <dbReference type="SAM" id="MobiDB-lite"/>
    </source>
</evidence>
<dbReference type="OrthoDB" id="18598at2759"/>
<evidence type="ECO:0000256" key="1">
    <source>
        <dbReference type="SAM" id="Coils"/>
    </source>
</evidence>
<feature type="region of interest" description="Disordered" evidence="2">
    <location>
        <begin position="1288"/>
        <end position="1322"/>
    </location>
</feature>
<feature type="compositionally biased region" description="Polar residues" evidence="2">
    <location>
        <begin position="1299"/>
        <end position="1312"/>
    </location>
</feature>
<proteinExistence type="predicted"/>
<keyword evidence="4" id="KW-1185">Reference proteome</keyword>
<feature type="coiled-coil region" evidence="1">
    <location>
        <begin position="456"/>
        <end position="516"/>
    </location>
</feature>
<organism evidence="3 4">
    <name type="scientific">Phytophthora lilii</name>
    <dbReference type="NCBI Taxonomy" id="2077276"/>
    <lineage>
        <taxon>Eukaryota</taxon>
        <taxon>Sar</taxon>
        <taxon>Stramenopiles</taxon>
        <taxon>Oomycota</taxon>
        <taxon>Peronosporomycetes</taxon>
        <taxon>Peronosporales</taxon>
        <taxon>Peronosporaceae</taxon>
        <taxon>Phytophthora</taxon>
    </lineage>
</organism>
<feature type="compositionally biased region" description="Low complexity" evidence="2">
    <location>
        <begin position="14"/>
        <end position="33"/>
    </location>
</feature>
<protein>
    <submittedName>
        <fullName evidence="3">Unnamed protein product</fullName>
    </submittedName>
</protein>